<dbReference type="Gene3D" id="6.10.140.2220">
    <property type="match status" value="1"/>
</dbReference>
<keyword evidence="3" id="KW-0862">Zinc</keyword>
<name>A0A8K0X3H9_9PEZI</name>
<sequence>MASDGTIFELVPIAGKGMGLRATVPIPKGTRIMGDKALITFDLNEAESTLADYIDTVRPKVAKLKEKHRASYNLYMTLANIYPDDGKLENKEAGIARTSSILLQTNPDQHAVFPNAARLNHSCNPNAYYSWNEAIGRLTVHAVRDIKEGEEITIHYHLAVETQANRQHRHALAFRFICKCAVCVAPLPARRQRDNLLCVLRKHLDVFDSGRIDEIKLEDGNLALRHSRELIEVAEAAGMSNTIISDALREAAMTCIFNSDQARANIFAQKAYETRLVLEGPDSVNVKKLAKFAKNPANYKDFGITDDWKSKPQDIPTDMNDTEFEKWLWRISDDAFLWTKSNLRPILGDFSDIKLFPLFGQIPAVNELDPRYWHFNGTSNTITALKFWALLGEIVSVDITDRLKLIVKDKIGTTFPVIFQTPNHGIELGIPSLRIGNAFAIISAERRMMPGEVTQGIVQRRAAMTKIFNMNLVRLLELSDIAKKYAVEDDDGNKKCQGCDKLSEELKSHCSKCNMMFYCNRECQVRAWKEKGHKNDCAQLATKEISGLLCCTWESFE</sequence>
<dbReference type="InterPro" id="IPR053185">
    <property type="entry name" value="SET_domain_protein"/>
</dbReference>
<gene>
    <name evidence="7" type="ORF">B0T11DRAFT_328776</name>
</gene>
<dbReference type="SUPFAM" id="SSF82199">
    <property type="entry name" value="SET domain"/>
    <property type="match status" value="1"/>
</dbReference>
<dbReference type="Pfam" id="PF01753">
    <property type="entry name" value="zf-MYND"/>
    <property type="match status" value="1"/>
</dbReference>
<keyword evidence="1" id="KW-0479">Metal-binding</keyword>
<keyword evidence="2 4" id="KW-0863">Zinc-finger</keyword>
<proteinExistence type="predicted"/>
<keyword evidence="8" id="KW-1185">Reference proteome</keyword>
<dbReference type="OrthoDB" id="265717at2759"/>
<dbReference type="InterPro" id="IPR046341">
    <property type="entry name" value="SET_dom_sf"/>
</dbReference>
<evidence type="ECO:0000256" key="3">
    <source>
        <dbReference type="ARBA" id="ARBA00022833"/>
    </source>
</evidence>
<evidence type="ECO:0008006" key="9">
    <source>
        <dbReference type="Google" id="ProtNLM"/>
    </source>
</evidence>
<evidence type="ECO:0000256" key="4">
    <source>
        <dbReference type="PROSITE-ProRule" id="PRU00134"/>
    </source>
</evidence>
<feature type="domain" description="SET" evidence="5">
    <location>
        <begin position="6"/>
        <end position="157"/>
    </location>
</feature>
<evidence type="ECO:0000313" key="7">
    <source>
        <dbReference type="EMBL" id="KAH7362741.1"/>
    </source>
</evidence>
<dbReference type="PANTHER" id="PTHR47332">
    <property type="entry name" value="SET DOMAIN-CONTAINING PROTEIN 5"/>
    <property type="match status" value="1"/>
</dbReference>
<dbReference type="PROSITE" id="PS50865">
    <property type="entry name" value="ZF_MYND_2"/>
    <property type="match status" value="1"/>
</dbReference>
<dbReference type="PROSITE" id="PS50280">
    <property type="entry name" value="SET"/>
    <property type="match status" value="1"/>
</dbReference>
<evidence type="ECO:0000259" key="5">
    <source>
        <dbReference type="PROSITE" id="PS50280"/>
    </source>
</evidence>
<dbReference type="PROSITE" id="PS01360">
    <property type="entry name" value="ZF_MYND_1"/>
    <property type="match status" value="1"/>
</dbReference>
<evidence type="ECO:0000256" key="2">
    <source>
        <dbReference type="ARBA" id="ARBA00022771"/>
    </source>
</evidence>
<evidence type="ECO:0000256" key="1">
    <source>
        <dbReference type="ARBA" id="ARBA00022723"/>
    </source>
</evidence>
<dbReference type="Pfam" id="PF00856">
    <property type="entry name" value="SET"/>
    <property type="match status" value="1"/>
</dbReference>
<evidence type="ECO:0000313" key="8">
    <source>
        <dbReference type="Proteomes" id="UP000813385"/>
    </source>
</evidence>
<dbReference type="Proteomes" id="UP000813385">
    <property type="component" value="Unassembled WGS sequence"/>
</dbReference>
<protein>
    <recommendedName>
        <fullName evidence="9">Suppressor of anucleate metulae protein B</fullName>
    </recommendedName>
</protein>
<dbReference type="AlphaFoldDB" id="A0A8K0X3H9"/>
<reference evidence="7" key="1">
    <citation type="journal article" date="2021" name="Nat. Commun.">
        <title>Genetic determinants of endophytism in the Arabidopsis root mycobiome.</title>
        <authorList>
            <person name="Mesny F."/>
            <person name="Miyauchi S."/>
            <person name="Thiergart T."/>
            <person name="Pickel B."/>
            <person name="Atanasova L."/>
            <person name="Karlsson M."/>
            <person name="Huettel B."/>
            <person name="Barry K.W."/>
            <person name="Haridas S."/>
            <person name="Chen C."/>
            <person name="Bauer D."/>
            <person name="Andreopoulos W."/>
            <person name="Pangilinan J."/>
            <person name="LaButti K."/>
            <person name="Riley R."/>
            <person name="Lipzen A."/>
            <person name="Clum A."/>
            <person name="Drula E."/>
            <person name="Henrissat B."/>
            <person name="Kohler A."/>
            <person name="Grigoriev I.V."/>
            <person name="Martin F.M."/>
            <person name="Hacquard S."/>
        </authorList>
    </citation>
    <scope>NUCLEOTIDE SEQUENCE</scope>
    <source>
        <strain evidence="7">MPI-CAGE-AT-0016</strain>
    </source>
</reference>
<dbReference type="InterPro" id="IPR001214">
    <property type="entry name" value="SET_dom"/>
</dbReference>
<dbReference type="Gene3D" id="2.170.270.10">
    <property type="entry name" value="SET domain"/>
    <property type="match status" value="1"/>
</dbReference>
<dbReference type="GO" id="GO:0008270">
    <property type="term" value="F:zinc ion binding"/>
    <property type="evidence" value="ECO:0007669"/>
    <property type="project" value="UniProtKB-KW"/>
</dbReference>
<accession>A0A8K0X3H9</accession>
<dbReference type="PANTHER" id="PTHR47332:SF2">
    <property type="entry name" value="SET-6"/>
    <property type="match status" value="1"/>
</dbReference>
<dbReference type="SMART" id="SM00317">
    <property type="entry name" value="SET"/>
    <property type="match status" value="1"/>
</dbReference>
<organism evidence="7 8">
    <name type="scientific">Plectosphaerella cucumerina</name>
    <dbReference type="NCBI Taxonomy" id="40658"/>
    <lineage>
        <taxon>Eukaryota</taxon>
        <taxon>Fungi</taxon>
        <taxon>Dikarya</taxon>
        <taxon>Ascomycota</taxon>
        <taxon>Pezizomycotina</taxon>
        <taxon>Sordariomycetes</taxon>
        <taxon>Hypocreomycetidae</taxon>
        <taxon>Glomerellales</taxon>
        <taxon>Plectosphaerellaceae</taxon>
        <taxon>Plectosphaerella</taxon>
    </lineage>
</organism>
<comment type="caution">
    <text evidence="7">The sequence shown here is derived from an EMBL/GenBank/DDBJ whole genome shotgun (WGS) entry which is preliminary data.</text>
</comment>
<dbReference type="CDD" id="cd20071">
    <property type="entry name" value="SET_SMYD"/>
    <property type="match status" value="1"/>
</dbReference>
<evidence type="ECO:0000259" key="6">
    <source>
        <dbReference type="PROSITE" id="PS50865"/>
    </source>
</evidence>
<dbReference type="InterPro" id="IPR002893">
    <property type="entry name" value="Znf_MYND"/>
</dbReference>
<dbReference type="SUPFAM" id="SSF144232">
    <property type="entry name" value="HIT/MYND zinc finger-like"/>
    <property type="match status" value="1"/>
</dbReference>
<dbReference type="EMBL" id="JAGPXD010000003">
    <property type="protein sequence ID" value="KAH7362741.1"/>
    <property type="molecule type" value="Genomic_DNA"/>
</dbReference>
<feature type="domain" description="MYND-type" evidence="6">
    <location>
        <begin position="496"/>
        <end position="537"/>
    </location>
</feature>